<comment type="caution">
    <text evidence="1">The sequence shown here is derived from an EMBL/GenBank/DDBJ whole genome shotgun (WGS) entry which is preliminary data.</text>
</comment>
<proteinExistence type="predicted"/>
<name>A0AAE1HZT3_9NEOP</name>
<dbReference type="Proteomes" id="UP001219518">
    <property type="component" value="Unassembled WGS sequence"/>
</dbReference>
<organism evidence="1 2">
    <name type="scientific">Frankliniella fusca</name>
    <dbReference type="NCBI Taxonomy" id="407009"/>
    <lineage>
        <taxon>Eukaryota</taxon>
        <taxon>Metazoa</taxon>
        <taxon>Ecdysozoa</taxon>
        <taxon>Arthropoda</taxon>
        <taxon>Hexapoda</taxon>
        <taxon>Insecta</taxon>
        <taxon>Pterygota</taxon>
        <taxon>Neoptera</taxon>
        <taxon>Paraneoptera</taxon>
        <taxon>Thysanoptera</taxon>
        <taxon>Terebrantia</taxon>
        <taxon>Thripoidea</taxon>
        <taxon>Thripidae</taxon>
        <taxon>Frankliniella</taxon>
    </lineage>
</organism>
<evidence type="ECO:0000313" key="2">
    <source>
        <dbReference type="Proteomes" id="UP001219518"/>
    </source>
</evidence>
<protein>
    <submittedName>
        <fullName evidence="1">Cytochrome P450 11B1, mitochondrial</fullName>
    </submittedName>
</protein>
<reference evidence="1" key="2">
    <citation type="journal article" date="2023" name="BMC Genomics">
        <title>Pest status, molecular evolution, and epigenetic factors derived from the genome assembly of Frankliniella fusca, a thysanopteran phytovirus vector.</title>
        <authorList>
            <person name="Catto M.A."/>
            <person name="Labadie P.E."/>
            <person name="Jacobson A.L."/>
            <person name="Kennedy G.G."/>
            <person name="Srinivasan R."/>
            <person name="Hunt B.G."/>
        </authorList>
    </citation>
    <scope>NUCLEOTIDE SEQUENCE</scope>
    <source>
        <strain evidence="1">PL_HMW_Pooled</strain>
    </source>
</reference>
<accession>A0AAE1HZT3</accession>
<evidence type="ECO:0000313" key="1">
    <source>
        <dbReference type="EMBL" id="KAK3929685.1"/>
    </source>
</evidence>
<keyword evidence="2" id="KW-1185">Reference proteome</keyword>
<dbReference type="EMBL" id="JAHWGI010001402">
    <property type="protein sequence ID" value="KAK3929685.1"/>
    <property type="molecule type" value="Genomic_DNA"/>
</dbReference>
<dbReference type="AlphaFoldDB" id="A0AAE1HZT3"/>
<gene>
    <name evidence="1" type="ORF">KUF71_019516</name>
</gene>
<sequence length="93" mass="11046">MGKYMGSLPDRKVWVKPWVARRKAQGFHHNLFLELQLEDPNKYRRCMRMNADLFEYLLTKVTPLIQRRNTHLRESISPAERLSVTLRHLATGL</sequence>
<reference evidence="1" key="1">
    <citation type="submission" date="2021-07" db="EMBL/GenBank/DDBJ databases">
        <authorList>
            <person name="Catto M.A."/>
            <person name="Jacobson A."/>
            <person name="Kennedy G."/>
            <person name="Labadie P."/>
            <person name="Hunt B.G."/>
            <person name="Srinivasan R."/>
        </authorList>
    </citation>
    <scope>NUCLEOTIDE SEQUENCE</scope>
    <source>
        <strain evidence="1">PL_HMW_Pooled</strain>
        <tissue evidence="1">Head</tissue>
    </source>
</reference>